<accession>A0A7G7X9F1</accession>
<dbReference type="AlphaFoldDB" id="A0A7G7X9F1"/>
<organism evidence="2 3">
    <name type="scientific">Pseudomonas protegens</name>
    <dbReference type="NCBI Taxonomy" id="380021"/>
    <lineage>
        <taxon>Bacteria</taxon>
        <taxon>Pseudomonadati</taxon>
        <taxon>Pseudomonadota</taxon>
        <taxon>Gammaproteobacteria</taxon>
        <taxon>Pseudomonadales</taxon>
        <taxon>Pseudomonadaceae</taxon>
        <taxon>Pseudomonas</taxon>
    </lineage>
</organism>
<name>A0A7G7X9F1_9PSED</name>
<dbReference type="EMBL" id="CP060201">
    <property type="protein sequence ID" value="QNH76596.1"/>
    <property type="molecule type" value="Genomic_DNA"/>
</dbReference>
<sequence>MSASIGSLSPGPACEAGKLIVQVIGKDHPESQKLVLLEPSPSRNQPTNQPTNQSIDPQTQLNELNLLFTLLYQPRLEMETRQVRISGALGDTITQDGISRLTIDLPGAAPESTEVDLAMSGNPTPYTAHFNTGTQGTSIDLGADWLRASKCQWIPADEGQGLRLTASFPRSLTRLSLRIRYHNPMALLAGGGATIGGPKGMAYVLAPNGGLLSPDGEIITLRPGEPTPELDRAAIYRLGAGQPLNYLDPKERA</sequence>
<gene>
    <name evidence="2" type="ORF">GGI48_25455</name>
</gene>
<evidence type="ECO:0000256" key="1">
    <source>
        <dbReference type="SAM" id="MobiDB-lite"/>
    </source>
</evidence>
<feature type="compositionally biased region" description="Polar residues" evidence="1">
    <location>
        <begin position="41"/>
        <end position="57"/>
    </location>
</feature>
<evidence type="ECO:0000313" key="3">
    <source>
        <dbReference type="Proteomes" id="UP000515277"/>
    </source>
</evidence>
<dbReference type="Proteomes" id="UP000515277">
    <property type="component" value="Chromosome"/>
</dbReference>
<protein>
    <submittedName>
        <fullName evidence="2">Uncharacterized protein</fullName>
    </submittedName>
</protein>
<dbReference type="RefSeq" id="WP_179600595.1">
    <property type="nucleotide sequence ID" value="NZ_CP060201.1"/>
</dbReference>
<evidence type="ECO:0000313" key="2">
    <source>
        <dbReference type="EMBL" id="QNH76596.1"/>
    </source>
</evidence>
<reference evidence="3" key="1">
    <citation type="journal article" date="2020" name="Microbiol. Resour. Announc.">
        <title>Complete genome sequences of four natural Pseudomonas isolates that catabolize a wide range of aromatic compounds relevant to lignin valorization.</title>
        <authorList>
            <person name="Hatmaker E.A."/>
            <person name="Presley G."/>
            <person name="Cannon O."/>
            <person name="Guss A.M."/>
            <person name="Elkins J.G."/>
        </authorList>
    </citation>
    <scope>NUCLEOTIDE SEQUENCE [LARGE SCALE GENOMIC DNA]</scope>
    <source>
        <strain evidence="3">H1F5C</strain>
    </source>
</reference>
<proteinExistence type="predicted"/>
<feature type="region of interest" description="Disordered" evidence="1">
    <location>
        <begin position="38"/>
        <end position="57"/>
    </location>
</feature>